<dbReference type="Proteomes" id="UP000464954">
    <property type="component" value="Chromosome"/>
</dbReference>
<accession>A0A6P1M3G0</accession>
<dbReference type="EMBL" id="CP047593">
    <property type="protein sequence ID" value="QHI68387.1"/>
    <property type="molecule type" value="Genomic_DNA"/>
</dbReference>
<dbReference type="Gene3D" id="2.60.120.560">
    <property type="entry name" value="Exo-inulinase, domain 1"/>
    <property type="match status" value="2"/>
</dbReference>
<dbReference type="AlphaFoldDB" id="A0A6P1M3G0"/>
<feature type="chain" id="PRO_5026897254" evidence="1">
    <location>
        <begin position="25"/>
        <end position="601"/>
    </location>
</feature>
<protein>
    <submittedName>
        <fullName evidence="2">Uncharacterized protein</fullName>
    </submittedName>
</protein>
<proteinExistence type="predicted"/>
<sequence length="601" mass="64303">MKRIKTAGTAMIVLLCLGYSSGWAAGFSFTDTFDGATSYSTNAAESIGAGWVNPYETTSAFRVAIKDNELNFDAPSGIDMNYIIYNTGMELAAGTSAGDGTNWTLSADVRTKINGTYAGVAFNIQDENNFYALRIKTGTTQAQVVKVVNGSVSNVEAGSTSMVSNTEAGQLYTFTITCDEAGTIDYTITEKGSSIVLNQVTSSTASVVFDGGYGGLYLWHGEAAGNSPEAGFDNFSIQTVVPVDYSQGTELYDPFDGSWYYSTNAVEAIGVGWVNPYETINAFRIARKGDELNFDAPADIDMNYMIYNTGLAMNAGTAGDGTNWMFTADVRTKNIGTYAGVAFNIQDENNFYALRIKTGTTQAQVVKVVNGSISNVEAGNASMISNSVAGKMYTFTVSCDSAGTIDYTITEKGSSTVLNQIVSSASSVVFDGGYGGLYLWHGESSGSSPEAVFDNFKLQVLPAVLELNTYSTWIDQYPMLGESSGYADDPDQDSMNNLLEYALGGNPTGSDAASVLPVFSIGEDGGSNWLYYTYIRRLDAADRQLSYTVVSGTELVTAAMTNVIKELSSSPIDDEFESVTTRISTAEETQSFLKLEVELSE</sequence>
<feature type="signal peptide" evidence="1">
    <location>
        <begin position="1"/>
        <end position="24"/>
    </location>
</feature>
<evidence type="ECO:0000313" key="3">
    <source>
        <dbReference type="Proteomes" id="UP000464954"/>
    </source>
</evidence>
<keyword evidence="3" id="KW-1185">Reference proteome</keyword>
<organism evidence="2 3">
    <name type="scientific">Tichowtungia aerotolerans</name>
    <dbReference type="NCBI Taxonomy" id="2697043"/>
    <lineage>
        <taxon>Bacteria</taxon>
        <taxon>Pseudomonadati</taxon>
        <taxon>Kiritimatiellota</taxon>
        <taxon>Tichowtungiia</taxon>
        <taxon>Tichowtungiales</taxon>
        <taxon>Tichowtungiaceae</taxon>
        <taxon>Tichowtungia</taxon>
    </lineage>
</organism>
<dbReference type="RefSeq" id="WP_160626660.1">
    <property type="nucleotide sequence ID" value="NZ_CP047593.1"/>
</dbReference>
<reference evidence="2 3" key="1">
    <citation type="submission" date="2020-01" db="EMBL/GenBank/DDBJ databases">
        <title>Ponticoccus aerotolerans gen. nov., sp. nov., an anaerobic bacterium and proposal of Ponticoccusceae fam. nov., Ponticoccusles ord. nov. and Ponticoccuse classis nov. in the phylum Kiritimatiellaeota.</title>
        <authorList>
            <person name="Zhou L.Y."/>
            <person name="Du Z.J."/>
        </authorList>
    </citation>
    <scope>NUCLEOTIDE SEQUENCE [LARGE SCALE GENOMIC DNA]</scope>
    <source>
        <strain evidence="2 3">S-5007</strain>
    </source>
</reference>
<dbReference type="KEGG" id="taer:GT409_02580"/>
<evidence type="ECO:0000313" key="2">
    <source>
        <dbReference type="EMBL" id="QHI68387.1"/>
    </source>
</evidence>
<gene>
    <name evidence="2" type="ORF">GT409_02580</name>
</gene>
<keyword evidence="1" id="KW-0732">Signal</keyword>
<evidence type="ECO:0000256" key="1">
    <source>
        <dbReference type="SAM" id="SignalP"/>
    </source>
</evidence>
<name>A0A6P1M3G0_9BACT</name>